<dbReference type="SUPFAM" id="SSF51735">
    <property type="entry name" value="NAD(P)-binding Rossmann-fold domains"/>
    <property type="match status" value="1"/>
</dbReference>
<evidence type="ECO:0000256" key="1">
    <source>
        <dbReference type="ARBA" id="ARBA00022857"/>
    </source>
</evidence>
<protein>
    <submittedName>
        <fullName evidence="3">Uncharacterized protein</fullName>
    </submittedName>
</protein>
<accession>A0A516NFZ4</accession>
<dbReference type="AlphaFoldDB" id="A0A516NFZ4"/>
<dbReference type="KEGG" id="nod:FOH10_02650"/>
<dbReference type="EMBL" id="CP041695">
    <property type="protein sequence ID" value="QDP77811.1"/>
    <property type="molecule type" value="Genomic_DNA"/>
</dbReference>
<dbReference type="PANTHER" id="PTHR48106:SF18">
    <property type="entry name" value="QUINONE OXIDOREDUCTASE PIG3"/>
    <property type="match status" value="1"/>
</dbReference>
<dbReference type="GeneID" id="80331300"/>
<dbReference type="PANTHER" id="PTHR48106">
    <property type="entry name" value="QUINONE OXIDOREDUCTASE PIG3-RELATED"/>
    <property type="match status" value="1"/>
</dbReference>
<keyword evidence="1" id="KW-0521">NADP</keyword>
<keyword evidence="2" id="KW-0560">Oxidoreductase</keyword>
<dbReference type="Gene3D" id="3.90.180.10">
    <property type="entry name" value="Medium-chain alcohol dehydrogenases, catalytic domain"/>
    <property type="match status" value="1"/>
</dbReference>
<dbReference type="InterPro" id="IPR036291">
    <property type="entry name" value="NAD(P)-bd_dom_sf"/>
</dbReference>
<sequence length="113" mass="11028">MRSSRSARAWTRPAIGEQVVALVGGGAYAEVVTAPAVLAINAAAVDPRTAAGFGWVAPTAYDLINTVAGVGHGDSVLIHAAAGGVGTLAGQFAAAAVANLAGGTTFGKSIVRV</sequence>
<reference evidence="3 4" key="1">
    <citation type="submission" date="2019-07" db="EMBL/GenBank/DDBJ databases">
        <title>Complete Genome Sequence and Methylome Analysis of Nocardia otitidis-caviarum NEB252.</title>
        <authorList>
            <person name="Fomenkov A."/>
            <person name="Anton B.P."/>
            <person name="Vincze T."/>
            <person name="Roberts R.J."/>
        </authorList>
    </citation>
    <scope>NUCLEOTIDE SEQUENCE [LARGE SCALE GENOMIC DNA]</scope>
    <source>
        <strain evidence="3 4">NEB252</strain>
    </source>
</reference>
<dbReference type="Proteomes" id="UP000317039">
    <property type="component" value="Chromosome"/>
</dbReference>
<dbReference type="Gene3D" id="3.40.50.720">
    <property type="entry name" value="NAD(P)-binding Rossmann-like Domain"/>
    <property type="match status" value="1"/>
</dbReference>
<evidence type="ECO:0000313" key="4">
    <source>
        <dbReference type="Proteomes" id="UP000317039"/>
    </source>
</evidence>
<dbReference type="GO" id="GO:0070402">
    <property type="term" value="F:NADPH binding"/>
    <property type="evidence" value="ECO:0007669"/>
    <property type="project" value="TreeGrafter"/>
</dbReference>
<gene>
    <name evidence="3" type="ORF">FOH10_02650</name>
</gene>
<evidence type="ECO:0000313" key="3">
    <source>
        <dbReference type="EMBL" id="QDP77811.1"/>
    </source>
</evidence>
<evidence type="ECO:0000256" key="2">
    <source>
        <dbReference type="ARBA" id="ARBA00023002"/>
    </source>
</evidence>
<name>A0A516NFZ4_9NOCA</name>
<dbReference type="RefSeq" id="WP_143979492.1">
    <property type="nucleotide sequence ID" value="NZ_CP041695.1"/>
</dbReference>
<proteinExistence type="predicted"/>
<dbReference type="GO" id="GO:0016651">
    <property type="term" value="F:oxidoreductase activity, acting on NAD(P)H"/>
    <property type="evidence" value="ECO:0007669"/>
    <property type="project" value="TreeGrafter"/>
</dbReference>
<organism evidence="3 4">
    <name type="scientific">Nocardia otitidiscaviarum</name>
    <dbReference type="NCBI Taxonomy" id="1823"/>
    <lineage>
        <taxon>Bacteria</taxon>
        <taxon>Bacillati</taxon>
        <taxon>Actinomycetota</taxon>
        <taxon>Actinomycetes</taxon>
        <taxon>Mycobacteriales</taxon>
        <taxon>Nocardiaceae</taxon>
        <taxon>Nocardia</taxon>
    </lineage>
</organism>